<proteinExistence type="predicted"/>
<evidence type="ECO:0000313" key="3">
    <source>
        <dbReference type="Proteomes" id="UP000257055"/>
    </source>
</evidence>
<evidence type="ECO:0000259" key="1">
    <source>
        <dbReference type="Pfam" id="PF03432"/>
    </source>
</evidence>
<gene>
    <name evidence="2" type="ORF">UR08_07855</name>
</gene>
<protein>
    <recommendedName>
        <fullName evidence="1">MobA/VirD2-like nuclease domain-containing protein</fullName>
    </recommendedName>
</protein>
<keyword evidence="3" id="KW-1185">Reference proteome</keyword>
<dbReference type="InterPro" id="IPR005094">
    <property type="entry name" value="Endonuclease_MobA/VirD2"/>
</dbReference>
<reference evidence="3" key="1">
    <citation type="submission" date="2015-04" db="EMBL/GenBank/DDBJ databases">
        <authorList>
            <person name="Schardt J."/>
            <person name="Mueller-Herbst S."/>
            <person name="Scherer S."/>
            <person name="Huptas C."/>
        </authorList>
    </citation>
    <scope>NUCLEOTIDE SEQUENCE [LARGE SCALE GENOMIC DNA]</scope>
    <source>
        <strain evidence="3">Kiel-L1</strain>
    </source>
</reference>
<name>A0A3D8TQE2_9LIST</name>
<sequence>MAWTEIHPIKSTLRKALDYICNPEKTDGKLLISSFGCDPETADIEFQFTLDQSVGKKGNNLAHHLIQSFDYGETTPEEAHRIGQELCDRLLGGKYEYVLTTHIDKGHVHNHIMFCAANFVDRHKYVSNNKTRFGIRKLSDQLCREHGLSVIKAQHWKTPNLGQKYGGKEGQSKKAKLAKAIDHYITISRDFEDMLQRMERDGYEIKRAKYISYKPPGEGRFMGGVTLGAEYTDERVSERIAGLAKAPQKKRPVQLHDDNRINLITDIENNVKAQASRGYKQAVQIENLKRMARTVNFLTENNLLQYEQLQAKISEIQTLFDDTTAELKAVEGRLSDMALLIKNVENFRRTYPAYKNYKQARNKQKAYEENESAILIHTAAKKALADMGITGKLPSVAELKEQYAEMEKEKAALYKQYNGHKVQVKEYGTVKANIDEILGRRPEQEKEQEKSKKQI</sequence>
<dbReference type="Pfam" id="PF03432">
    <property type="entry name" value="Relaxase"/>
    <property type="match status" value="1"/>
</dbReference>
<dbReference type="EMBL" id="LARY01000002">
    <property type="protein sequence ID" value="RDX00873.1"/>
    <property type="molecule type" value="Genomic_DNA"/>
</dbReference>
<organism evidence="2 3">
    <name type="scientific">Listeria kieliensis</name>
    <dbReference type="NCBI Taxonomy" id="1621700"/>
    <lineage>
        <taxon>Bacteria</taxon>
        <taxon>Bacillati</taxon>
        <taxon>Bacillota</taxon>
        <taxon>Bacilli</taxon>
        <taxon>Bacillales</taxon>
        <taxon>Listeriaceae</taxon>
        <taxon>Listeria</taxon>
    </lineage>
</organism>
<dbReference type="Proteomes" id="UP000257055">
    <property type="component" value="Unassembled WGS sequence"/>
</dbReference>
<evidence type="ECO:0000313" key="2">
    <source>
        <dbReference type="EMBL" id="RDX00873.1"/>
    </source>
</evidence>
<accession>A0A3D8TQE2</accession>
<feature type="domain" description="MobA/VirD2-like nuclease" evidence="1">
    <location>
        <begin position="19"/>
        <end position="148"/>
    </location>
</feature>
<comment type="caution">
    <text evidence="2">The sequence shown here is derived from an EMBL/GenBank/DDBJ whole genome shotgun (WGS) entry which is preliminary data.</text>
</comment>
<dbReference type="RefSeq" id="WP_115753121.1">
    <property type="nucleotide sequence ID" value="NZ_LARY01000002.1"/>
</dbReference>
<dbReference type="AlphaFoldDB" id="A0A3D8TQE2"/>